<evidence type="ECO:0000313" key="2">
    <source>
        <dbReference type="Proteomes" id="UP000015454"/>
    </source>
</evidence>
<reference evidence="1" key="1">
    <citation type="submission" date="2013-05" db="EMBL/GenBank/DDBJ databases">
        <authorList>
            <person name="Harkins D.M."/>
            <person name="Durkin A.S."/>
            <person name="Brinkac L.M."/>
            <person name="Haft D.H."/>
            <person name="Selengut J.D."/>
            <person name="Sanka R."/>
            <person name="DePew J."/>
            <person name="Purushe J."/>
            <person name="Hartskeerl R.A."/>
            <person name="Ahmed A."/>
            <person name="van der Linden H."/>
            <person name="Goris M.G.A."/>
            <person name="Vinetz J.M."/>
            <person name="Sutton G.G."/>
            <person name="Nierman W.C."/>
            <person name="Fouts D.E."/>
        </authorList>
    </citation>
    <scope>NUCLEOTIDE SEQUENCE [LARGE SCALE GENOMIC DNA]</scope>
    <source>
        <strain evidence="1">5399</strain>
    </source>
</reference>
<proteinExistence type="predicted"/>
<accession>T0F766</accession>
<dbReference type="Proteomes" id="UP000015454">
    <property type="component" value="Unassembled WGS sequence"/>
</dbReference>
<dbReference type="EMBL" id="AHMO02000004">
    <property type="protein sequence ID" value="EQA46970.1"/>
    <property type="molecule type" value="Genomic_DNA"/>
</dbReference>
<sequence length="41" mass="4464">MELFGIHLIQSEIPRSANWQAAIKPVGPEPQINTSVVSSMS</sequence>
<organism evidence="1 2">
    <name type="scientific">Leptospira broomii serovar Hurstbridge str. 5399</name>
    <dbReference type="NCBI Taxonomy" id="1049789"/>
    <lineage>
        <taxon>Bacteria</taxon>
        <taxon>Pseudomonadati</taxon>
        <taxon>Spirochaetota</taxon>
        <taxon>Spirochaetia</taxon>
        <taxon>Leptospirales</taxon>
        <taxon>Leptospiraceae</taxon>
        <taxon>Leptospira</taxon>
    </lineage>
</organism>
<gene>
    <name evidence="1" type="ORF">LEP1GSC050_0593</name>
</gene>
<comment type="caution">
    <text evidence="1">The sequence shown here is derived from an EMBL/GenBank/DDBJ whole genome shotgun (WGS) entry which is preliminary data.</text>
</comment>
<dbReference type="AlphaFoldDB" id="T0F766"/>
<protein>
    <submittedName>
        <fullName evidence="1">Uncharacterized protein</fullName>
    </submittedName>
</protein>
<dbReference type="STRING" id="1049789.LEP1GSC050_0593"/>
<name>T0F766_9LEPT</name>
<evidence type="ECO:0000313" key="1">
    <source>
        <dbReference type="EMBL" id="EQA46970.1"/>
    </source>
</evidence>
<keyword evidence="2" id="KW-1185">Reference proteome</keyword>